<dbReference type="PANTHER" id="PTHR47245">
    <property type="entry name" value="PEPTIDYLPROLYL ISOMERASE"/>
    <property type="match status" value="1"/>
</dbReference>
<keyword evidence="7" id="KW-1133">Transmembrane helix</keyword>
<dbReference type="InterPro" id="IPR023058">
    <property type="entry name" value="PPIase_PpiC_CS"/>
</dbReference>
<feature type="transmembrane region" description="Helical" evidence="7">
    <location>
        <begin position="26"/>
        <end position="46"/>
    </location>
</feature>
<dbReference type="InterPro" id="IPR050245">
    <property type="entry name" value="PrsA_foldase"/>
</dbReference>
<comment type="catalytic activity">
    <reaction evidence="1">
        <text>[protein]-peptidylproline (omega=180) = [protein]-peptidylproline (omega=0)</text>
        <dbReference type="Rhea" id="RHEA:16237"/>
        <dbReference type="Rhea" id="RHEA-COMP:10747"/>
        <dbReference type="Rhea" id="RHEA-COMP:10748"/>
        <dbReference type="ChEBI" id="CHEBI:83833"/>
        <dbReference type="ChEBI" id="CHEBI:83834"/>
        <dbReference type="EC" id="5.2.1.8"/>
    </reaction>
</comment>
<dbReference type="InterPro" id="IPR046357">
    <property type="entry name" value="PPIase_dom_sf"/>
</dbReference>
<keyword evidence="4 6" id="KW-0697">Rotamase</keyword>
<keyword evidence="5 6" id="KW-0413">Isomerase</keyword>
<dbReference type="Gene3D" id="1.10.4030.10">
    <property type="entry name" value="Porin chaperone SurA, peptide-binding domain"/>
    <property type="match status" value="1"/>
</dbReference>
<dbReference type="Proteomes" id="UP000294292">
    <property type="component" value="Chromosome"/>
</dbReference>
<gene>
    <name evidence="9" type="ORF">E2636_18440</name>
</gene>
<dbReference type="KEGG" id="panc:E2636_18440"/>
<organism evidence="9 10">
    <name type="scientific">Paenisporosarcina antarctica</name>
    <dbReference type="NCBI Taxonomy" id="417367"/>
    <lineage>
        <taxon>Bacteria</taxon>
        <taxon>Bacillati</taxon>
        <taxon>Bacillota</taxon>
        <taxon>Bacilli</taxon>
        <taxon>Bacillales</taxon>
        <taxon>Caryophanaceae</taxon>
        <taxon>Paenisporosarcina</taxon>
    </lineage>
</organism>
<evidence type="ECO:0000256" key="4">
    <source>
        <dbReference type="ARBA" id="ARBA00023110"/>
    </source>
</evidence>
<evidence type="ECO:0000313" key="10">
    <source>
        <dbReference type="Proteomes" id="UP000294292"/>
    </source>
</evidence>
<dbReference type="PROSITE" id="PS01096">
    <property type="entry name" value="PPIC_PPIASE_1"/>
    <property type="match status" value="1"/>
</dbReference>
<keyword evidence="7" id="KW-0812">Transmembrane</keyword>
<evidence type="ECO:0000259" key="8">
    <source>
        <dbReference type="PROSITE" id="PS50198"/>
    </source>
</evidence>
<reference evidence="9 10" key="1">
    <citation type="submission" date="2019-03" db="EMBL/GenBank/DDBJ databases">
        <title>Complete genome sequence of Paenisporosarcina antarctica CGMCC 1.6503T.</title>
        <authorList>
            <person name="Rong J.-C."/>
            <person name="Chi N.-Y."/>
            <person name="Zhang Q.-F."/>
        </authorList>
    </citation>
    <scope>NUCLEOTIDE SEQUENCE [LARGE SCALE GENOMIC DNA]</scope>
    <source>
        <strain evidence="9 10">CGMCC 1.6503</strain>
    </source>
</reference>
<dbReference type="Gene3D" id="3.10.50.40">
    <property type="match status" value="1"/>
</dbReference>
<dbReference type="GO" id="GO:0003755">
    <property type="term" value="F:peptidyl-prolyl cis-trans isomerase activity"/>
    <property type="evidence" value="ECO:0007669"/>
    <property type="project" value="UniProtKB-KW"/>
</dbReference>
<dbReference type="PROSITE" id="PS50198">
    <property type="entry name" value="PPIC_PPIASE_2"/>
    <property type="match status" value="1"/>
</dbReference>
<dbReference type="PANTHER" id="PTHR47245:SF1">
    <property type="entry name" value="FOLDASE PROTEIN PRSA"/>
    <property type="match status" value="1"/>
</dbReference>
<dbReference type="OrthoDB" id="2677468at2"/>
<dbReference type="Pfam" id="PF13145">
    <property type="entry name" value="Rotamase_2"/>
    <property type="match status" value="1"/>
</dbReference>
<evidence type="ECO:0000256" key="2">
    <source>
        <dbReference type="ARBA" id="ARBA00013194"/>
    </source>
</evidence>
<evidence type="ECO:0000313" key="9">
    <source>
        <dbReference type="EMBL" id="QBP42992.1"/>
    </source>
</evidence>
<dbReference type="InterPro" id="IPR000297">
    <property type="entry name" value="PPIase_PpiC"/>
</dbReference>
<dbReference type="EMBL" id="CP038015">
    <property type="protein sequence ID" value="QBP42992.1"/>
    <property type="molecule type" value="Genomic_DNA"/>
</dbReference>
<dbReference type="AlphaFoldDB" id="A0A4P7A285"/>
<feature type="domain" description="PpiC" evidence="8">
    <location>
        <begin position="173"/>
        <end position="266"/>
    </location>
</feature>
<evidence type="ECO:0000256" key="3">
    <source>
        <dbReference type="ARBA" id="ARBA00022729"/>
    </source>
</evidence>
<evidence type="ECO:0000256" key="7">
    <source>
        <dbReference type="SAM" id="Phobius"/>
    </source>
</evidence>
<dbReference type="SUPFAM" id="SSF109998">
    <property type="entry name" value="Triger factor/SurA peptide-binding domain-like"/>
    <property type="match status" value="1"/>
</dbReference>
<keyword evidence="7" id="KW-0472">Membrane</keyword>
<evidence type="ECO:0000256" key="5">
    <source>
        <dbReference type="ARBA" id="ARBA00023235"/>
    </source>
</evidence>
<sequence>MKSNNKNGRHLVEDQPNQKRLKTKPVLIILFLLLLGNSLWFIAWLIPNESSGSGEEVASVEGQGITREDWIVAMEEQYGKDTLLELVNAKVMESAAGKYKIKVTDKEIDLELALIRSAQDSTVTQNHSLNKDMLRPKMRAQLILEKVLTKDVIIEDVEIQTFYDENKSLYNIPTTYQASLIVLQSESEAQEVVEELENGSSFDVLARERSVDIASASLGGNIGFISEGQENVDSSVVTAVSKLEIEQWSSPVLLTDERYAVVYLQDIAQGKAFSYKDMKGHIKRELALEQLPQSVSPEAFWKEFDTQWFYSE</sequence>
<name>A0A4P7A285_9BACL</name>
<proteinExistence type="predicted"/>
<dbReference type="EC" id="5.2.1.8" evidence="2"/>
<dbReference type="SUPFAM" id="SSF54534">
    <property type="entry name" value="FKBP-like"/>
    <property type="match status" value="1"/>
</dbReference>
<protein>
    <recommendedName>
        <fullName evidence="2">peptidylprolyl isomerase</fullName>
        <ecNumber evidence="2">5.2.1.8</ecNumber>
    </recommendedName>
</protein>
<evidence type="ECO:0000256" key="1">
    <source>
        <dbReference type="ARBA" id="ARBA00000971"/>
    </source>
</evidence>
<keyword evidence="3" id="KW-0732">Signal</keyword>
<evidence type="ECO:0000256" key="6">
    <source>
        <dbReference type="PROSITE-ProRule" id="PRU00278"/>
    </source>
</evidence>
<dbReference type="RefSeq" id="WP_134211709.1">
    <property type="nucleotide sequence ID" value="NZ_CP038015.1"/>
</dbReference>
<accession>A0A4P7A285</accession>
<keyword evidence="10" id="KW-1185">Reference proteome</keyword>
<dbReference type="InterPro" id="IPR027304">
    <property type="entry name" value="Trigger_fact/SurA_dom_sf"/>
</dbReference>